<dbReference type="Proteomes" id="UP000235965">
    <property type="component" value="Unassembled WGS sequence"/>
</dbReference>
<organism evidence="2 3">
    <name type="scientific">Cryptotermes secundus</name>
    <dbReference type="NCBI Taxonomy" id="105785"/>
    <lineage>
        <taxon>Eukaryota</taxon>
        <taxon>Metazoa</taxon>
        <taxon>Ecdysozoa</taxon>
        <taxon>Arthropoda</taxon>
        <taxon>Hexapoda</taxon>
        <taxon>Insecta</taxon>
        <taxon>Pterygota</taxon>
        <taxon>Neoptera</taxon>
        <taxon>Polyneoptera</taxon>
        <taxon>Dictyoptera</taxon>
        <taxon>Blattodea</taxon>
        <taxon>Blattoidea</taxon>
        <taxon>Termitoidae</taxon>
        <taxon>Kalotermitidae</taxon>
        <taxon>Cryptotermitinae</taxon>
        <taxon>Cryptotermes</taxon>
    </lineage>
</organism>
<dbReference type="OrthoDB" id="6628920at2759"/>
<comment type="caution">
    <text evidence="2">The sequence shown here is derived from an EMBL/GenBank/DDBJ whole genome shotgun (WGS) entry which is preliminary data.</text>
</comment>
<dbReference type="InterPro" id="IPR032135">
    <property type="entry name" value="DUF4817"/>
</dbReference>
<dbReference type="AlphaFoldDB" id="A0A2J7PWC1"/>
<dbReference type="InterPro" id="IPR036397">
    <property type="entry name" value="RNaseH_sf"/>
</dbReference>
<accession>A0A2J7PWC1</accession>
<dbReference type="PANTHER" id="PTHR47326">
    <property type="entry name" value="TRANSPOSABLE ELEMENT TC3 TRANSPOSASE-LIKE PROTEIN"/>
    <property type="match status" value="1"/>
</dbReference>
<dbReference type="Gene3D" id="3.30.420.10">
    <property type="entry name" value="Ribonuclease H-like superfamily/Ribonuclease H"/>
    <property type="match status" value="1"/>
</dbReference>
<evidence type="ECO:0000313" key="2">
    <source>
        <dbReference type="EMBL" id="PNF20638.1"/>
    </source>
</evidence>
<proteinExistence type="predicted"/>
<dbReference type="PANTHER" id="PTHR47326:SF1">
    <property type="entry name" value="HTH PSQ-TYPE DOMAIN-CONTAINING PROTEIN"/>
    <property type="match status" value="1"/>
</dbReference>
<evidence type="ECO:0000259" key="1">
    <source>
        <dbReference type="Pfam" id="PF16087"/>
    </source>
</evidence>
<sequence length="319" mass="36349">MGPRTGAQGSFAVKDFYKNGDSFVIAQREFRREFGVHCNRAVPSAQAIRTWVQNSEDTGSTLKKKGGSIKTARTPENVAAVREAIERSPRRSARRHATSLGLSEASVRRILHKDLHFCPYKIQITHALHEHGYENSRFLPDFSAIEIYERPLLGSKVTVLGAISSFGITGPYFFEDEWKRAVTRPRYVHMLDSLLAPALSRLPVKEERFFLQDGATCHTARASMAAVNNLFPNHVISRYGDIIWPARAPHLSTCHFFFRGVSEIPYFQISSTLHTVQELKHRIREEVEMLQRVMSDFRKRLTERLQRNGGHLSDVIFGK</sequence>
<dbReference type="InParanoid" id="A0A2J7PWC1"/>
<dbReference type="EMBL" id="NEVH01020936">
    <property type="protein sequence ID" value="PNF20638.1"/>
    <property type="molecule type" value="Genomic_DNA"/>
</dbReference>
<reference evidence="2 3" key="1">
    <citation type="submission" date="2017-12" db="EMBL/GenBank/DDBJ databases">
        <title>Hemimetabolous genomes reveal molecular basis of termite eusociality.</title>
        <authorList>
            <person name="Harrison M.C."/>
            <person name="Jongepier E."/>
            <person name="Robertson H.M."/>
            <person name="Arning N."/>
            <person name="Bitard-Feildel T."/>
            <person name="Chao H."/>
            <person name="Childers C.P."/>
            <person name="Dinh H."/>
            <person name="Doddapaneni H."/>
            <person name="Dugan S."/>
            <person name="Gowin J."/>
            <person name="Greiner C."/>
            <person name="Han Y."/>
            <person name="Hu H."/>
            <person name="Hughes D.S.T."/>
            <person name="Huylmans A.-K."/>
            <person name="Kemena C."/>
            <person name="Kremer L.P.M."/>
            <person name="Lee S.L."/>
            <person name="Lopez-Ezquerra A."/>
            <person name="Mallet L."/>
            <person name="Monroy-Kuhn J.M."/>
            <person name="Moser A."/>
            <person name="Murali S.C."/>
            <person name="Muzny D.M."/>
            <person name="Otani S."/>
            <person name="Piulachs M.-D."/>
            <person name="Poelchau M."/>
            <person name="Qu J."/>
            <person name="Schaub F."/>
            <person name="Wada-Katsumata A."/>
            <person name="Worley K.C."/>
            <person name="Xie Q."/>
            <person name="Ylla G."/>
            <person name="Poulsen M."/>
            <person name="Gibbs R.A."/>
            <person name="Schal C."/>
            <person name="Richards S."/>
            <person name="Belles X."/>
            <person name="Korb J."/>
            <person name="Bornberg-Bauer E."/>
        </authorList>
    </citation>
    <scope>NUCLEOTIDE SEQUENCE [LARGE SCALE GENOMIC DNA]</scope>
    <source>
        <tissue evidence="2">Whole body</tissue>
    </source>
</reference>
<dbReference type="GO" id="GO:0003676">
    <property type="term" value="F:nucleic acid binding"/>
    <property type="evidence" value="ECO:0007669"/>
    <property type="project" value="InterPro"/>
</dbReference>
<feature type="domain" description="DUF4817" evidence="1">
    <location>
        <begin position="6"/>
        <end position="61"/>
    </location>
</feature>
<dbReference type="Pfam" id="PF16087">
    <property type="entry name" value="DUF4817"/>
    <property type="match status" value="1"/>
</dbReference>
<name>A0A2J7PWC1_9NEOP</name>
<gene>
    <name evidence="2" type="ORF">B7P43_G04273</name>
</gene>
<keyword evidence="3" id="KW-1185">Reference proteome</keyword>
<dbReference type="STRING" id="105785.A0A2J7PWC1"/>
<evidence type="ECO:0000313" key="3">
    <source>
        <dbReference type="Proteomes" id="UP000235965"/>
    </source>
</evidence>
<protein>
    <recommendedName>
        <fullName evidence="1">DUF4817 domain-containing protein</fullName>
    </recommendedName>
</protein>